<dbReference type="AlphaFoldDB" id="A0A7H9ANM2"/>
<gene>
    <name evidence="4" type="ORF">HYG79_06575</name>
</gene>
<dbReference type="InterPro" id="IPR002821">
    <property type="entry name" value="Hydantoinase_A"/>
</dbReference>
<evidence type="ECO:0000313" key="4">
    <source>
        <dbReference type="EMBL" id="QLG45030.1"/>
    </source>
</evidence>
<dbReference type="EMBL" id="CP058595">
    <property type="protein sequence ID" value="QLG45030.1"/>
    <property type="molecule type" value="Genomic_DNA"/>
</dbReference>
<dbReference type="InterPro" id="IPR045079">
    <property type="entry name" value="Oxoprolinase-like"/>
</dbReference>
<evidence type="ECO:0000313" key="5">
    <source>
        <dbReference type="Proteomes" id="UP000509302"/>
    </source>
</evidence>
<dbReference type="SUPFAM" id="SSF53067">
    <property type="entry name" value="Actin-like ATPase domain"/>
    <property type="match status" value="1"/>
</dbReference>
<dbReference type="Pfam" id="PF19278">
    <property type="entry name" value="Hydant_A_C"/>
    <property type="match status" value="1"/>
</dbReference>
<dbReference type="KEGG" id="cagg:HYG79_06575"/>
<keyword evidence="5" id="KW-1185">Reference proteome</keyword>
<dbReference type="Proteomes" id="UP000509302">
    <property type="component" value="Chromosome"/>
</dbReference>
<dbReference type="PANTHER" id="PTHR11365">
    <property type="entry name" value="5-OXOPROLINASE RELATED"/>
    <property type="match status" value="1"/>
</dbReference>
<dbReference type="PANTHER" id="PTHR11365:SF23">
    <property type="entry name" value="HYPOTHETICAL 5-OXOPROLINASE (EUROFUNG)-RELATED"/>
    <property type="match status" value="1"/>
</dbReference>
<evidence type="ECO:0000259" key="3">
    <source>
        <dbReference type="Pfam" id="PF19278"/>
    </source>
</evidence>
<proteinExistence type="predicted"/>
<dbReference type="InterPro" id="IPR043129">
    <property type="entry name" value="ATPase_NBD"/>
</dbReference>
<dbReference type="GO" id="GO:0005829">
    <property type="term" value="C:cytosol"/>
    <property type="evidence" value="ECO:0007669"/>
    <property type="project" value="TreeGrafter"/>
</dbReference>
<accession>A0A7H9ANM2</accession>
<feature type="domain" description="Acetophenone carboxylase-like C-terminal" evidence="3">
    <location>
        <begin position="512"/>
        <end position="681"/>
    </location>
</feature>
<dbReference type="InterPro" id="IPR049517">
    <property type="entry name" value="ACX-like_C"/>
</dbReference>
<dbReference type="GO" id="GO:0017168">
    <property type="term" value="F:5-oxoprolinase (ATP-hydrolyzing) activity"/>
    <property type="evidence" value="ECO:0007669"/>
    <property type="project" value="TreeGrafter"/>
</dbReference>
<evidence type="ECO:0000259" key="2">
    <source>
        <dbReference type="Pfam" id="PF05378"/>
    </source>
</evidence>
<reference evidence="4 5" key="1">
    <citation type="journal article" date="2006" name="Int. J. Syst. Evol. Microbiol.">
        <title>Costertonia aggregata gen. nov., sp. nov., a mesophilic marine bacterium of the family Flavobacteriaceae, isolated from a mature biofilm.</title>
        <authorList>
            <person name="Kwon K.K."/>
            <person name="Lee Y.K."/>
            <person name="Lee H.K."/>
        </authorList>
    </citation>
    <scope>NUCLEOTIDE SEQUENCE [LARGE SCALE GENOMIC DNA]</scope>
    <source>
        <strain evidence="4 5">KCCM 42265</strain>
    </source>
</reference>
<dbReference type="InterPro" id="IPR008040">
    <property type="entry name" value="Hydant_A_N"/>
</dbReference>
<dbReference type="Pfam" id="PF01968">
    <property type="entry name" value="Hydantoinase_A"/>
    <property type="match status" value="1"/>
</dbReference>
<dbReference type="Pfam" id="PF05378">
    <property type="entry name" value="Hydant_A_N"/>
    <property type="match status" value="1"/>
</dbReference>
<protein>
    <submittedName>
        <fullName evidence="4">Hydantoinase/oxoprolinase family protein</fullName>
    </submittedName>
</protein>
<feature type="domain" description="Hydantoinase A/oxoprolinase" evidence="1">
    <location>
        <begin position="201"/>
        <end position="497"/>
    </location>
</feature>
<dbReference type="GO" id="GO:0006749">
    <property type="term" value="P:glutathione metabolic process"/>
    <property type="evidence" value="ECO:0007669"/>
    <property type="project" value="TreeGrafter"/>
</dbReference>
<feature type="domain" description="Hydantoinase/oxoprolinase N-terminal" evidence="2">
    <location>
        <begin position="3"/>
        <end position="179"/>
    </location>
</feature>
<evidence type="ECO:0000259" key="1">
    <source>
        <dbReference type="Pfam" id="PF01968"/>
    </source>
</evidence>
<dbReference type="RefSeq" id="WP_179241320.1">
    <property type="nucleotide sequence ID" value="NZ_CP058595.1"/>
</dbReference>
<organism evidence="4 5">
    <name type="scientific">Costertonia aggregata</name>
    <dbReference type="NCBI Taxonomy" id="343403"/>
    <lineage>
        <taxon>Bacteria</taxon>
        <taxon>Pseudomonadati</taxon>
        <taxon>Bacteroidota</taxon>
        <taxon>Flavobacteriia</taxon>
        <taxon>Flavobacteriales</taxon>
        <taxon>Flavobacteriaceae</taxon>
        <taxon>Costertonia</taxon>
    </lineage>
</organism>
<name>A0A7H9ANM2_9FLAO</name>
<sequence length="689" mass="75488">MKLGIDIGGTFTDFVLFNQENKQLYFAKTLTTYPDPTVGIFNGIKEIEQKFGFPVKNMDGIVHGTTLVTNAVIERKGAKTAFITTKGFEDVLEIGREMRYDIYDIFLTMPKPLVPRNLRMGVSERVDIHGNIVTPMDENAMESLASTLEENGIEAVGVCLLNSFANTSHEKALGDYLSKNVPDIYYSLSSEIMPEIREYERSSATAMNAYVQPITDKYLKDFETQLRKSGFEGNVNIMISSGRLTTIDGARKSPIHLLESGPAGGAMAGVFFGKHLGEENLLCFDMGGTTAKACVIYEGEPEITNHFEAGRVKRFKKGSGLPVRIPVIDLMEIGAGGGSIARVNNIGLLTVGPDSASSTPGPACYNLGGEDPTVTDADLVLGYLNADYFLGGEMRLSVEAARKAIEAKLAKPLGISIEEAAMGVHKIVNENMANAARVHVLEKGMDPRHFNMIGFGGAGPVHSFGVAKLLNTKRLIIPVGAGVTSALGFLVSPVASEKIHSHIMKLNDIDWKEVNTFLEDMTDDGYSFLEQSDIAKKDATVNRVVEMRYAGQGHEITIALPEGELNESCVAEIEKRFIKEYEFRYNRSIKGMAMEMVTWRVVVKGPTPEMKVKQFSAGVAATDAYKGTRKVYFEETGYLDCPVYDRYALKPHEKFDGPAIIEETESTTVVGVNSSVQVDNDKNIIIDLH</sequence>